<dbReference type="NCBIfam" id="NF038005">
    <property type="entry name" value="rSAM_mat_DarE"/>
    <property type="match status" value="1"/>
</dbReference>
<dbReference type="PANTHER" id="PTHR43273">
    <property type="entry name" value="ANAEROBIC SULFATASE-MATURATING ENZYME HOMOLOG ASLB-RELATED"/>
    <property type="match status" value="1"/>
</dbReference>
<dbReference type="CDD" id="cd01335">
    <property type="entry name" value="Radical_SAM"/>
    <property type="match status" value="1"/>
</dbReference>
<dbReference type="InterPro" id="IPR023867">
    <property type="entry name" value="Sulphatase_maturase_rSAM"/>
</dbReference>
<dbReference type="OrthoDB" id="9782387at2"/>
<reference evidence="8 9" key="1">
    <citation type="journal article" date="2014" name="Genome Biol. Evol.">
        <title>Genome degeneration and adaptation in a nascent stage of symbiosis.</title>
        <authorList>
            <person name="Oakeson K.F."/>
            <person name="Gil R."/>
            <person name="Clayton A.L."/>
            <person name="Dunn D.M."/>
            <person name="von Niederhausern A.C."/>
            <person name="Hamil C."/>
            <person name="Aoyagi A."/>
            <person name="Duval B."/>
            <person name="Baca A."/>
            <person name="Silva F.J."/>
            <person name="Vallier A."/>
            <person name="Jackson D.G."/>
            <person name="Latorre A."/>
            <person name="Weiss R.B."/>
            <person name="Heddi A."/>
            <person name="Moya A."/>
            <person name="Dale C."/>
        </authorList>
    </citation>
    <scope>NUCLEOTIDE SEQUENCE [LARGE SCALE GENOMIC DNA]</scope>
    <source>
        <strain evidence="8 9">HS1</strain>
    </source>
</reference>
<dbReference type="InterPro" id="IPR013785">
    <property type="entry name" value="Aldolase_TIM"/>
</dbReference>
<dbReference type="GO" id="GO:0016491">
    <property type="term" value="F:oxidoreductase activity"/>
    <property type="evidence" value="ECO:0007669"/>
    <property type="project" value="InterPro"/>
</dbReference>
<name>W0HTW2_9GAMM</name>
<dbReference type="EMBL" id="CP006569">
    <property type="protein sequence ID" value="AHF75660.1"/>
    <property type="molecule type" value="Genomic_DNA"/>
</dbReference>
<proteinExistence type="inferred from homology"/>
<comment type="similarity">
    <text evidence="6">Belongs to the radical SAM superfamily. Anaerobic sulfatase-maturating enzyme family.</text>
</comment>
<dbReference type="PANTHER" id="PTHR43273:SF3">
    <property type="entry name" value="ANAEROBIC SULFATASE-MATURATING ENZYME HOMOLOG ASLB-RELATED"/>
    <property type="match status" value="1"/>
</dbReference>
<dbReference type="GO" id="GO:0046872">
    <property type="term" value="F:metal ion binding"/>
    <property type="evidence" value="ECO:0007669"/>
    <property type="project" value="UniProtKB-KW"/>
</dbReference>
<dbReference type="InterPro" id="IPR007197">
    <property type="entry name" value="rSAM"/>
</dbReference>
<sequence>MNGIIPVKDITQASLDPPFAKMASNHYRDLAAYMIGRLPAEQLLTRDERALYQRERQISPCAKPLGCGKLVVVLKATRCCNLRCTYCHSWAEGPEQTMSFAVLTRALRRILTLPDIHRFEFVWHGGEVTMLRPDFFKKLIWLQEQFRKPGDVITNSMQSNAVSLSPAWLQFLEAIGMSVGISLDGVPAINDTRRLDKRGRGTAARVAETIGRLRERGIPYGALIVVDRQLYHSDMRAMLEYFRQIALTNIEFLNIVPDNRLTPNGDPGEGYITYRQFIAFLSKMFLLWWQNYRTVIAIPMFEDFIRVLSHPTARLSACYWSGDCAREVITLEPNGTVTPCDKYVGMKNNNYGSLIDNDLATLLDSAAHYRRAAREARHARQAMKHCQWFTMCRGGCPHDRLINRRHAPDHEENCCGTGVLIETINQCLTKATMTTHSR</sequence>
<dbReference type="HOGENOM" id="CLU_009273_10_0_6"/>
<dbReference type="RefSeq" id="WP_025420791.1">
    <property type="nucleotide sequence ID" value="NZ_CP006569.1"/>
</dbReference>
<dbReference type="Pfam" id="PF13186">
    <property type="entry name" value="SPASM"/>
    <property type="match status" value="1"/>
</dbReference>
<dbReference type="SFLD" id="SFLDS00029">
    <property type="entry name" value="Radical_SAM"/>
    <property type="match status" value="1"/>
</dbReference>
<evidence type="ECO:0000313" key="9">
    <source>
        <dbReference type="Proteomes" id="UP000019028"/>
    </source>
</evidence>
<evidence type="ECO:0000256" key="4">
    <source>
        <dbReference type="ARBA" id="ARBA00023004"/>
    </source>
</evidence>
<organism evidence="8 9">
    <name type="scientific">Sodalis praecaptivus</name>
    <dbReference type="NCBI Taxonomy" id="1239307"/>
    <lineage>
        <taxon>Bacteria</taxon>
        <taxon>Pseudomonadati</taxon>
        <taxon>Pseudomonadota</taxon>
        <taxon>Gammaproteobacteria</taxon>
        <taxon>Enterobacterales</taxon>
        <taxon>Bruguierivoracaceae</taxon>
        <taxon>Sodalis</taxon>
    </lineage>
</organism>
<dbReference type="Proteomes" id="UP000019028">
    <property type="component" value="Chromosome"/>
</dbReference>
<evidence type="ECO:0000256" key="5">
    <source>
        <dbReference type="ARBA" id="ARBA00023014"/>
    </source>
</evidence>
<evidence type="ECO:0000256" key="1">
    <source>
        <dbReference type="ARBA" id="ARBA00001966"/>
    </source>
</evidence>
<keyword evidence="5" id="KW-0411">Iron-sulfur</keyword>
<dbReference type="SFLD" id="SFLDG01067">
    <property type="entry name" value="SPASM/twitch_domain_containing"/>
    <property type="match status" value="1"/>
</dbReference>
<dbReference type="NCBIfam" id="TIGR04085">
    <property type="entry name" value="rSAM_more_4Fe4S"/>
    <property type="match status" value="1"/>
</dbReference>
<dbReference type="SFLD" id="SFLDG01386">
    <property type="entry name" value="main_SPASM_domain-containing"/>
    <property type="match status" value="1"/>
</dbReference>
<evidence type="ECO:0000256" key="6">
    <source>
        <dbReference type="ARBA" id="ARBA00023601"/>
    </source>
</evidence>
<keyword evidence="3" id="KW-0479">Metal-binding</keyword>
<evidence type="ECO:0000259" key="7">
    <source>
        <dbReference type="PROSITE" id="PS51918"/>
    </source>
</evidence>
<evidence type="ECO:0000313" key="8">
    <source>
        <dbReference type="EMBL" id="AHF75660.1"/>
    </source>
</evidence>
<dbReference type="PROSITE" id="PS51918">
    <property type="entry name" value="RADICAL_SAM"/>
    <property type="match status" value="1"/>
</dbReference>
<dbReference type="PATRIC" id="fig|1239307.3.peg.605"/>
<keyword evidence="4" id="KW-0408">Iron</keyword>
<comment type="cofactor">
    <cofactor evidence="1">
        <name>[4Fe-4S] cluster</name>
        <dbReference type="ChEBI" id="CHEBI:49883"/>
    </cofactor>
</comment>
<dbReference type="SUPFAM" id="SSF102114">
    <property type="entry name" value="Radical SAM enzymes"/>
    <property type="match status" value="1"/>
</dbReference>
<dbReference type="Gene3D" id="3.20.20.70">
    <property type="entry name" value="Aldolase class I"/>
    <property type="match status" value="1"/>
</dbReference>
<protein>
    <submittedName>
        <fullName evidence="8">Putative heme-binding protein</fullName>
    </submittedName>
</protein>
<dbReference type="Pfam" id="PF04055">
    <property type="entry name" value="Radical_SAM"/>
    <property type="match status" value="1"/>
</dbReference>
<dbReference type="KEGG" id="sod:Sant_0564"/>
<dbReference type="SFLD" id="SFLDG01072">
    <property type="entry name" value="dehydrogenase_like"/>
    <property type="match status" value="1"/>
</dbReference>
<keyword evidence="2" id="KW-0949">S-adenosyl-L-methionine</keyword>
<dbReference type="InterPro" id="IPR023885">
    <property type="entry name" value="4Fe4S-binding_SPASM_dom"/>
</dbReference>
<dbReference type="AlphaFoldDB" id="W0HTW2"/>
<dbReference type="InterPro" id="IPR058240">
    <property type="entry name" value="rSAM_sf"/>
</dbReference>
<feature type="domain" description="Radical SAM core" evidence="7">
    <location>
        <begin position="66"/>
        <end position="291"/>
    </location>
</feature>
<dbReference type="GO" id="GO:0051536">
    <property type="term" value="F:iron-sulfur cluster binding"/>
    <property type="evidence" value="ECO:0007669"/>
    <property type="project" value="UniProtKB-KW"/>
</dbReference>
<gene>
    <name evidence="8" type="ORF">Sant_0564</name>
</gene>
<evidence type="ECO:0000256" key="3">
    <source>
        <dbReference type="ARBA" id="ARBA00022723"/>
    </source>
</evidence>
<evidence type="ECO:0000256" key="2">
    <source>
        <dbReference type="ARBA" id="ARBA00022691"/>
    </source>
</evidence>
<keyword evidence="9" id="KW-1185">Reference proteome</keyword>
<accession>W0HTW2</accession>